<evidence type="ECO:0000313" key="2">
    <source>
        <dbReference type="Proteomes" id="UP000317835"/>
    </source>
</evidence>
<dbReference type="KEGG" id="tpla:ElP_28520"/>
<gene>
    <name evidence="1" type="ORF">ElP_28520</name>
</gene>
<dbReference type="OrthoDB" id="287539at2"/>
<protein>
    <submittedName>
        <fullName evidence="1">Uncharacterized protein</fullName>
    </submittedName>
</protein>
<name>A0A518H2A3_9BACT</name>
<dbReference type="RefSeq" id="WP_145270221.1">
    <property type="nucleotide sequence ID" value="NZ_CP036426.1"/>
</dbReference>
<proteinExistence type="predicted"/>
<keyword evidence="2" id="KW-1185">Reference proteome</keyword>
<accession>A0A518H2A3</accession>
<dbReference type="AlphaFoldDB" id="A0A518H2A3"/>
<evidence type="ECO:0000313" key="1">
    <source>
        <dbReference type="EMBL" id="QDV34955.1"/>
    </source>
</evidence>
<dbReference type="Proteomes" id="UP000317835">
    <property type="component" value="Chromosome"/>
</dbReference>
<sequence>MKVFDNYEISPCRRYEEPDKPGHFYFEVCERAEADCWTLYGHIDGEGVEAIADCQTEQQAQDLYQRITGAPFGTHEENAARVRLMHAAPKLLAAIEPLVKHGREQIELAYSAGENDNAEQLERDYQAIFEAHAAATGEAA</sequence>
<dbReference type="EMBL" id="CP036426">
    <property type="protein sequence ID" value="QDV34955.1"/>
    <property type="molecule type" value="Genomic_DNA"/>
</dbReference>
<reference evidence="1 2" key="1">
    <citation type="submission" date="2019-02" db="EMBL/GenBank/DDBJ databases">
        <title>Deep-cultivation of Planctomycetes and their phenomic and genomic characterization uncovers novel biology.</title>
        <authorList>
            <person name="Wiegand S."/>
            <person name="Jogler M."/>
            <person name="Boedeker C."/>
            <person name="Pinto D."/>
            <person name="Vollmers J."/>
            <person name="Rivas-Marin E."/>
            <person name="Kohn T."/>
            <person name="Peeters S.H."/>
            <person name="Heuer A."/>
            <person name="Rast P."/>
            <person name="Oberbeckmann S."/>
            <person name="Bunk B."/>
            <person name="Jeske O."/>
            <person name="Meyerdierks A."/>
            <person name="Storesund J.E."/>
            <person name="Kallscheuer N."/>
            <person name="Luecker S."/>
            <person name="Lage O.M."/>
            <person name="Pohl T."/>
            <person name="Merkel B.J."/>
            <person name="Hornburger P."/>
            <person name="Mueller R.-W."/>
            <person name="Bruemmer F."/>
            <person name="Labrenz M."/>
            <person name="Spormann A.M."/>
            <person name="Op den Camp H."/>
            <person name="Overmann J."/>
            <person name="Amann R."/>
            <person name="Jetten M.S.M."/>
            <person name="Mascher T."/>
            <person name="Medema M.H."/>
            <person name="Devos D.P."/>
            <person name="Kaster A.-K."/>
            <person name="Ovreas L."/>
            <person name="Rohde M."/>
            <person name="Galperin M.Y."/>
            <person name="Jogler C."/>
        </authorList>
    </citation>
    <scope>NUCLEOTIDE SEQUENCE [LARGE SCALE GENOMIC DNA]</scope>
    <source>
        <strain evidence="1 2">ElP</strain>
    </source>
</reference>
<organism evidence="1 2">
    <name type="scientific">Tautonia plasticadhaerens</name>
    <dbReference type="NCBI Taxonomy" id="2527974"/>
    <lineage>
        <taxon>Bacteria</taxon>
        <taxon>Pseudomonadati</taxon>
        <taxon>Planctomycetota</taxon>
        <taxon>Planctomycetia</taxon>
        <taxon>Isosphaerales</taxon>
        <taxon>Isosphaeraceae</taxon>
        <taxon>Tautonia</taxon>
    </lineage>
</organism>